<dbReference type="InterPro" id="IPR037004">
    <property type="entry name" value="Exonuc_VII_ssu_sf"/>
</dbReference>
<reference evidence="8 9" key="1">
    <citation type="submission" date="2019-10" db="EMBL/GenBank/DDBJ databases">
        <title>Alkaliphilus serpentinus sp. nov. and Alkaliphilus pronyensis sp. nov., two novel anaerobic alkaliphilic species isolated from the serpentinized-hosted hydrothermal field of the Prony Bay (New Caledonia).</title>
        <authorList>
            <person name="Postec A."/>
        </authorList>
    </citation>
    <scope>NUCLEOTIDE SEQUENCE [LARGE SCALE GENOMIC DNA]</scope>
    <source>
        <strain evidence="8 9">LacV</strain>
    </source>
</reference>
<dbReference type="GO" id="GO:0009318">
    <property type="term" value="C:exodeoxyribonuclease VII complex"/>
    <property type="evidence" value="ECO:0007669"/>
    <property type="project" value="UniProtKB-UniRule"/>
</dbReference>
<keyword evidence="4 6" id="KW-0378">Hydrolase</keyword>
<keyword evidence="2 6" id="KW-0963">Cytoplasm</keyword>
<sequence>MNELMKKGFEEAIKELESIITNLENRELSLEESLKLFKEGVDLYQYCNNQLDKAEKKISMIIDENGILKEVPFQKKEEE</sequence>
<dbReference type="PANTHER" id="PTHR34137">
    <property type="entry name" value="EXODEOXYRIBONUCLEASE 7 SMALL SUBUNIT"/>
    <property type="match status" value="1"/>
</dbReference>
<dbReference type="GO" id="GO:0005829">
    <property type="term" value="C:cytosol"/>
    <property type="evidence" value="ECO:0007669"/>
    <property type="project" value="TreeGrafter"/>
</dbReference>
<evidence type="ECO:0000256" key="6">
    <source>
        <dbReference type="HAMAP-Rule" id="MF_00337"/>
    </source>
</evidence>
<dbReference type="Gene3D" id="1.10.287.1040">
    <property type="entry name" value="Exonuclease VII, small subunit"/>
    <property type="match status" value="1"/>
</dbReference>
<evidence type="ECO:0000256" key="7">
    <source>
        <dbReference type="SAM" id="Coils"/>
    </source>
</evidence>
<proteinExistence type="inferred from homology"/>
<evidence type="ECO:0000313" key="8">
    <source>
        <dbReference type="EMBL" id="KAB3537387.1"/>
    </source>
</evidence>
<dbReference type="OrthoDB" id="1771251at2"/>
<comment type="function">
    <text evidence="6">Bidirectionally degrades single-stranded DNA into large acid-insoluble oligonucleotides, which are then degraded further into small acid-soluble oligonucleotides.</text>
</comment>
<evidence type="ECO:0000256" key="4">
    <source>
        <dbReference type="ARBA" id="ARBA00022801"/>
    </source>
</evidence>
<name>A0A6I0FDU4_9FIRM</name>
<evidence type="ECO:0000256" key="3">
    <source>
        <dbReference type="ARBA" id="ARBA00022722"/>
    </source>
</evidence>
<keyword evidence="9" id="KW-1185">Reference proteome</keyword>
<dbReference type="NCBIfam" id="NF002140">
    <property type="entry name" value="PRK00977.1-4"/>
    <property type="match status" value="1"/>
</dbReference>
<dbReference type="AlphaFoldDB" id="A0A6I0FDU4"/>
<keyword evidence="7" id="KW-0175">Coiled coil</keyword>
<feature type="coiled-coil region" evidence="7">
    <location>
        <begin position="6"/>
        <end position="33"/>
    </location>
</feature>
<dbReference type="EC" id="3.1.11.6" evidence="6"/>
<comment type="catalytic activity">
    <reaction evidence="6">
        <text>Exonucleolytic cleavage in either 5'- to 3'- or 3'- to 5'-direction to yield nucleoside 5'-phosphates.</text>
        <dbReference type="EC" id="3.1.11.6"/>
    </reaction>
</comment>
<dbReference type="Pfam" id="PF02609">
    <property type="entry name" value="Exonuc_VII_S"/>
    <property type="match status" value="1"/>
</dbReference>
<dbReference type="InterPro" id="IPR003761">
    <property type="entry name" value="Exonuc_VII_S"/>
</dbReference>
<organism evidence="8 9">
    <name type="scientific">Alkaliphilus pronyensis</name>
    <dbReference type="NCBI Taxonomy" id="1482732"/>
    <lineage>
        <taxon>Bacteria</taxon>
        <taxon>Bacillati</taxon>
        <taxon>Bacillota</taxon>
        <taxon>Clostridia</taxon>
        <taxon>Peptostreptococcales</taxon>
        <taxon>Natronincolaceae</taxon>
        <taxon>Alkaliphilus</taxon>
    </lineage>
</organism>
<evidence type="ECO:0000256" key="1">
    <source>
        <dbReference type="ARBA" id="ARBA00009998"/>
    </source>
</evidence>
<evidence type="ECO:0000313" key="9">
    <source>
        <dbReference type="Proteomes" id="UP000432715"/>
    </source>
</evidence>
<evidence type="ECO:0000256" key="5">
    <source>
        <dbReference type="ARBA" id="ARBA00022839"/>
    </source>
</evidence>
<protein>
    <recommendedName>
        <fullName evidence="6">Exodeoxyribonuclease 7 small subunit</fullName>
        <ecNumber evidence="6">3.1.11.6</ecNumber>
    </recommendedName>
    <alternativeName>
        <fullName evidence="6">Exodeoxyribonuclease VII small subunit</fullName>
        <shortName evidence="6">Exonuclease VII small subunit</shortName>
    </alternativeName>
</protein>
<dbReference type="HAMAP" id="MF_00337">
    <property type="entry name" value="Exonuc_7_S"/>
    <property type="match status" value="1"/>
</dbReference>
<dbReference type="GO" id="GO:0008855">
    <property type="term" value="F:exodeoxyribonuclease VII activity"/>
    <property type="evidence" value="ECO:0007669"/>
    <property type="project" value="UniProtKB-UniRule"/>
</dbReference>
<keyword evidence="5 6" id="KW-0269">Exonuclease</keyword>
<dbReference type="EMBL" id="WBZC01000010">
    <property type="protein sequence ID" value="KAB3537387.1"/>
    <property type="molecule type" value="Genomic_DNA"/>
</dbReference>
<dbReference type="NCBIfam" id="TIGR01280">
    <property type="entry name" value="xseB"/>
    <property type="match status" value="1"/>
</dbReference>
<keyword evidence="3 6" id="KW-0540">Nuclease</keyword>
<dbReference type="SUPFAM" id="SSF116842">
    <property type="entry name" value="XseB-like"/>
    <property type="match status" value="1"/>
</dbReference>
<dbReference type="PANTHER" id="PTHR34137:SF1">
    <property type="entry name" value="EXODEOXYRIBONUCLEASE 7 SMALL SUBUNIT"/>
    <property type="match status" value="1"/>
</dbReference>
<accession>A0A6I0FDU4</accession>
<evidence type="ECO:0000256" key="2">
    <source>
        <dbReference type="ARBA" id="ARBA00022490"/>
    </source>
</evidence>
<comment type="subunit">
    <text evidence="6">Heterooligomer composed of large and small subunits.</text>
</comment>
<comment type="caution">
    <text evidence="8">The sequence shown here is derived from an EMBL/GenBank/DDBJ whole genome shotgun (WGS) entry which is preliminary data.</text>
</comment>
<comment type="similarity">
    <text evidence="1 6">Belongs to the XseB family.</text>
</comment>
<dbReference type="Proteomes" id="UP000432715">
    <property type="component" value="Unassembled WGS sequence"/>
</dbReference>
<comment type="subcellular location">
    <subcellularLocation>
        <location evidence="6">Cytoplasm</location>
    </subcellularLocation>
</comment>
<dbReference type="GO" id="GO:0006308">
    <property type="term" value="P:DNA catabolic process"/>
    <property type="evidence" value="ECO:0007669"/>
    <property type="project" value="UniProtKB-UniRule"/>
</dbReference>
<gene>
    <name evidence="6 8" type="primary">xseB</name>
    <name evidence="8" type="ORF">F8154_03600</name>
</gene>